<organism evidence="3 4">
    <name type="scientific">Canna indica</name>
    <name type="common">Indian-shot</name>
    <dbReference type="NCBI Taxonomy" id="4628"/>
    <lineage>
        <taxon>Eukaryota</taxon>
        <taxon>Viridiplantae</taxon>
        <taxon>Streptophyta</taxon>
        <taxon>Embryophyta</taxon>
        <taxon>Tracheophyta</taxon>
        <taxon>Spermatophyta</taxon>
        <taxon>Magnoliopsida</taxon>
        <taxon>Liliopsida</taxon>
        <taxon>Zingiberales</taxon>
        <taxon>Cannaceae</taxon>
        <taxon>Canna</taxon>
    </lineage>
</organism>
<feature type="region of interest" description="Disordered" evidence="2">
    <location>
        <begin position="27"/>
        <end position="72"/>
    </location>
</feature>
<dbReference type="Proteomes" id="UP001327560">
    <property type="component" value="Chromosome 8"/>
</dbReference>
<sequence length="353" mass="39836">MAYTLSVTTTAARSVLEEMLEAIKLRDERPEDVPPDLPLRPTLRGRLRSSRSPVSTKFKIGDSASGYPAKDPNVEEMARSDLSELDKGFAVKDQSAKLNFADAEESEYYEETPGKPVASQLSSADAVDENIGYNGHTGYAKKASSKDQSTLHASGLEDLEKLVAKMKAELGEKEKENAALFQQVKEYEKKWSVCEEKMKTMDEMYQKQIENLKMNIVGIQKSLVPDETVKPPETAESLAPEETRTKHPISEDRLSKDADDKHNVASHLTKEFDQKKQVFEEDVRVLSEVKPGQSALTAKSIEELCNLKVHYVAWKKEFRTQLRDTGASLKKLEKLKGDKPYKRSWLMQCWGMK</sequence>
<feature type="compositionally biased region" description="Basic and acidic residues" evidence="2">
    <location>
        <begin position="241"/>
        <end position="260"/>
    </location>
</feature>
<evidence type="ECO:0000256" key="2">
    <source>
        <dbReference type="SAM" id="MobiDB-lite"/>
    </source>
</evidence>
<gene>
    <name evidence="3" type="ORF">Cni_G24807</name>
</gene>
<proteinExistence type="predicted"/>
<accession>A0AAQ3KWU3</accession>
<keyword evidence="4" id="KW-1185">Reference proteome</keyword>
<evidence type="ECO:0000313" key="4">
    <source>
        <dbReference type="Proteomes" id="UP001327560"/>
    </source>
</evidence>
<feature type="region of interest" description="Disordered" evidence="2">
    <location>
        <begin position="227"/>
        <end position="260"/>
    </location>
</feature>
<dbReference type="EMBL" id="CP136897">
    <property type="protein sequence ID" value="WOL16025.1"/>
    <property type="molecule type" value="Genomic_DNA"/>
</dbReference>
<dbReference type="AlphaFoldDB" id="A0AAQ3KWU3"/>
<evidence type="ECO:0000256" key="1">
    <source>
        <dbReference type="SAM" id="Coils"/>
    </source>
</evidence>
<feature type="coiled-coil region" evidence="1">
    <location>
        <begin position="156"/>
        <end position="190"/>
    </location>
</feature>
<protein>
    <submittedName>
        <fullName evidence="3">Myosin-2-like isoform X1</fullName>
    </submittedName>
</protein>
<name>A0AAQ3KWU3_9LILI</name>
<reference evidence="3 4" key="1">
    <citation type="submission" date="2023-10" db="EMBL/GenBank/DDBJ databases">
        <title>Chromosome-scale genome assembly provides insights into flower coloration mechanisms of Canna indica.</title>
        <authorList>
            <person name="Li C."/>
        </authorList>
    </citation>
    <scope>NUCLEOTIDE SEQUENCE [LARGE SCALE GENOMIC DNA]</scope>
    <source>
        <tissue evidence="3">Flower</tissue>
    </source>
</reference>
<keyword evidence="1" id="KW-0175">Coiled coil</keyword>
<evidence type="ECO:0000313" key="3">
    <source>
        <dbReference type="EMBL" id="WOL16025.1"/>
    </source>
</evidence>